<gene>
    <name evidence="3" type="ORF">ENS82_02855</name>
</gene>
<keyword evidence="3" id="KW-0548">Nucleotidyltransferase</keyword>
<dbReference type="RefSeq" id="WP_409655780.1">
    <property type="nucleotide sequence ID" value="NZ_JBKBUW010000016.1"/>
</dbReference>
<dbReference type="InterPro" id="IPR051161">
    <property type="entry name" value="Mannose-6P_isomerase_type2"/>
</dbReference>
<dbReference type="InterPro" id="IPR005835">
    <property type="entry name" value="NTP_transferase_dom"/>
</dbReference>
<dbReference type="EMBL" id="DSWI01000009">
    <property type="protein sequence ID" value="HFG19646.1"/>
    <property type="molecule type" value="Genomic_DNA"/>
</dbReference>
<dbReference type="Pfam" id="PF22640">
    <property type="entry name" value="ManC_GMP_beta-helix"/>
    <property type="match status" value="1"/>
</dbReference>
<evidence type="ECO:0000313" key="3">
    <source>
        <dbReference type="EMBL" id="HFG19646.1"/>
    </source>
</evidence>
<reference evidence="3" key="1">
    <citation type="journal article" date="2020" name="mSystems">
        <title>Genome- and Community-Level Interaction Insights into Carbon Utilization and Element Cycling Functions of Hydrothermarchaeota in Hydrothermal Sediment.</title>
        <authorList>
            <person name="Zhou Z."/>
            <person name="Liu Y."/>
            <person name="Xu W."/>
            <person name="Pan J."/>
            <person name="Luo Z.H."/>
            <person name="Li M."/>
        </authorList>
    </citation>
    <scope>NUCLEOTIDE SEQUENCE [LARGE SCALE GENOMIC DNA]</scope>
    <source>
        <strain evidence="3">SpSt-524</strain>
    </source>
</reference>
<dbReference type="AlphaFoldDB" id="A0A7C3DBX8"/>
<dbReference type="Pfam" id="PF00483">
    <property type="entry name" value="NTP_transferase"/>
    <property type="match status" value="1"/>
</dbReference>
<dbReference type="GO" id="GO:0004475">
    <property type="term" value="F:mannose-1-phosphate guanylyltransferase (GTP) activity"/>
    <property type="evidence" value="ECO:0007669"/>
    <property type="project" value="InterPro"/>
</dbReference>
<dbReference type="CDD" id="cd02509">
    <property type="entry name" value="GDP-M1P_Guanylyltransferase"/>
    <property type="match status" value="1"/>
</dbReference>
<dbReference type="Gene3D" id="3.90.550.10">
    <property type="entry name" value="Spore Coat Polysaccharide Biosynthesis Protein SpsA, Chain A"/>
    <property type="match status" value="1"/>
</dbReference>
<keyword evidence="3" id="KW-0808">Transferase</keyword>
<comment type="caution">
    <text evidence="3">The sequence shown here is derived from an EMBL/GenBank/DDBJ whole genome shotgun (WGS) entry which is preliminary data.</text>
</comment>
<dbReference type="SUPFAM" id="SSF53448">
    <property type="entry name" value="Nucleotide-diphospho-sugar transferases"/>
    <property type="match status" value="1"/>
</dbReference>
<dbReference type="SUPFAM" id="SSF159283">
    <property type="entry name" value="Guanosine diphospho-D-mannose pyrophosphorylase/mannose-6-phosphate isomerase linker domain"/>
    <property type="match status" value="1"/>
</dbReference>
<dbReference type="InterPro" id="IPR049577">
    <property type="entry name" value="GMPP_N"/>
</dbReference>
<feature type="domain" description="MannoseP isomerase/GMP-like beta-helix" evidence="2">
    <location>
        <begin position="286"/>
        <end position="340"/>
    </location>
</feature>
<evidence type="ECO:0000259" key="1">
    <source>
        <dbReference type="Pfam" id="PF00483"/>
    </source>
</evidence>
<organism evidence="3">
    <name type="scientific">Meiothermus ruber</name>
    <dbReference type="NCBI Taxonomy" id="277"/>
    <lineage>
        <taxon>Bacteria</taxon>
        <taxon>Thermotogati</taxon>
        <taxon>Deinococcota</taxon>
        <taxon>Deinococci</taxon>
        <taxon>Thermales</taxon>
        <taxon>Thermaceae</taxon>
        <taxon>Meiothermus</taxon>
    </lineage>
</organism>
<feature type="domain" description="Nucleotidyl transferase" evidence="1">
    <location>
        <begin position="6"/>
        <end position="274"/>
    </location>
</feature>
<dbReference type="PANTHER" id="PTHR46390">
    <property type="entry name" value="MANNOSE-1-PHOSPHATE GUANYLYLTRANSFERASE"/>
    <property type="match status" value="1"/>
</dbReference>
<dbReference type="GO" id="GO:0009298">
    <property type="term" value="P:GDP-mannose biosynthetic process"/>
    <property type="evidence" value="ECO:0007669"/>
    <property type="project" value="TreeGrafter"/>
</dbReference>
<protein>
    <submittedName>
        <fullName evidence="3">Mannose-1-phosphate guanylyltransferase</fullName>
    </submittedName>
</protein>
<accession>A0A7C3DBX8</accession>
<sequence>MTTLFPVIMAGGKGERFWPLSRQDRPKQFLKLLPDGRSLIQATVDRLMPLVGGWEEVWVVTTFNLLEGIGEHLPPLPAENLLIEPEPRDTAAAVTYATLEIQRRFGDDAVLGVFPADHHIQDEERFRQAVHAAAELATQREAIVTLGIQPTFPATGYGYIQQGEKIGAYAGLEAFTVNRFAEKPDQATAEAYLREGNYWWNGGIFVFRAGVMLRELARFAPQVLEPLQAKGREAYAELPKKSLDYAVMEHTDKACVIPASFGWDDLGDWNALERLLGATDNLELARHVGLDTHGSILYTTGNDIIVTLGLENVLIVRDGPITLIVKKERSQEIKKVLEALRRDPELARHL</sequence>
<proteinExistence type="predicted"/>
<dbReference type="InterPro" id="IPR029044">
    <property type="entry name" value="Nucleotide-diphossugar_trans"/>
</dbReference>
<name>A0A7C3DBX8_MEIRU</name>
<dbReference type="InterPro" id="IPR054566">
    <property type="entry name" value="ManC/GMP-like_b-helix"/>
</dbReference>
<evidence type="ECO:0000259" key="2">
    <source>
        <dbReference type="Pfam" id="PF22640"/>
    </source>
</evidence>
<dbReference type="PANTHER" id="PTHR46390:SF1">
    <property type="entry name" value="MANNOSE-1-PHOSPHATE GUANYLYLTRANSFERASE"/>
    <property type="match status" value="1"/>
</dbReference>